<feature type="transmembrane region" description="Helical" evidence="16">
    <location>
        <begin position="193"/>
        <end position="211"/>
    </location>
</feature>
<dbReference type="Gene3D" id="3.30.40.10">
    <property type="entry name" value="Zinc/RING finger domain, C3HC4 (zinc finger)"/>
    <property type="match status" value="1"/>
</dbReference>
<dbReference type="InterPro" id="IPR001841">
    <property type="entry name" value="Znf_RING"/>
</dbReference>
<dbReference type="GO" id="GO:0008270">
    <property type="term" value="F:zinc ion binding"/>
    <property type="evidence" value="ECO:0007669"/>
    <property type="project" value="UniProtKB-KW"/>
</dbReference>
<evidence type="ECO:0000256" key="5">
    <source>
        <dbReference type="ARBA" id="ARBA00022679"/>
    </source>
</evidence>
<keyword evidence="11" id="KW-0862">Zinc</keyword>
<evidence type="ECO:0000256" key="2">
    <source>
        <dbReference type="ARBA" id="ARBA00004127"/>
    </source>
</evidence>
<dbReference type="AlphaFoldDB" id="A0A167JM48"/>
<feature type="transmembrane region" description="Helical" evidence="16">
    <location>
        <begin position="88"/>
        <end position="113"/>
    </location>
</feature>
<dbReference type="SMART" id="SM00184">
    <property type="entry name" value="RING"/>
    <property type="match status" value="1"/>
</dbReference>
<dbReference type="GeneID" id="29000553"/>
<dbReference type="GO" id="GO:0012505">
    <property type="term" value="C:endomembrane system"/>
    <property type="evidence" value="ECO:0007669"/>
    <property type="project" value="UniProtKB-SubCell"/>
</dbReference>
<evidence type="ECO:0000256" key="7">
    <source>
        <dbReference type="ARBA" id="ARBA00022723"/>
    </source>
</evidence>
<evidence type="ECO:0000256" key="6">
    <source>
        <dbReference type="ARBA" id="ARBA00022692"/>
    </source>
</evidence>
<evidence type="ECO:0000256" key="11">
    <source>
        <dbReference type="ARBA" id="ARBA00022833"/>
    </source>
</evidence>
<dbReference type="GO" id="GO:0061630">
    <property type="term" value="F:ubiquitin protein ligase activity"/>
    <property type="evidence" value="ECO:0007669"/>
    <property type="project" value="UniProtKB-EC"/>
</dbReference>
<organism evidence="18 19">
    <name type="scientific">Phycomyces blakesleeanus (strain ATCC 8743b / DSM 1359 / FGSC 10004 / NBRC 33097 / NRRL 1555)</name>
    <dbReference type="NCBI Taxonomy" id="763407"/>
    <lineage>
        <taxon>Eukaryota</taxon>
        <taxon>Fungi</taxon>
        <taxon>Fungi incertae sedis</taxon>
        <taxon>Mucoromycota</taxon>
        <taxon>Mucoromycotina</taxon>
        <taxon>Mucoromycetes</taxon>
        <taxon>Mucorales</taxon>
        <taxon>Phycomycetaceae</taxon>
        <taxon>Phycomyces</taxon>
    </lineage>
</organism>
<keyword evidence="5" id="KW-0808">Transferase</keyword>
<feature type="transmembrane region" description="Helical" evidence="16">
    <location>
        <begin position="170"/>
        <end position="187"/>
    </location>
</feature>
<feature type="region of interest" description="Disordered" evidence="15">
    <location>
        <begin position="127"/>
        <end position="155"/>
    </location>
</feature>
<dbReference type="GO" id="GO:0043161">
    <property type="term" value="P:proteasome-mediated ubiquitin-dependent protein catabolic process"/>
    <property type="evidence" value="ECO:0007669"/>
    <property type="project" value="TreeGrafter"/>
</dbReference>
<evidence type="ECO:0000256" key="10">
    <source>
        <dbReference type="ARBA" id="ARBA00022786"/>
    </source>
</evidence>
<dbReference type="InterPro" id="IPR050731">
    <property type="entry name" value="HRD1_E3_ubiq-ligases"/>
</dbReference>
<keyword evidence="12 16" id="KW-1133">Transmembrane helix</keyword>
<feature type="domain" description="RING-type" evidence="17">
    <location>
        <begin position="328"/>
        <end position="381"/>
    </location>
</feature>
<protein>
    <recommendedName>
        <fullName evidence="4">RING-type E3 ubiquitin transferase</fullName>
        <ecNumber evidence="4">2.3.2.27</ecNumber>
    </recommendedName>
</protein>
<sequence>MYAPNCGLSLATNGTGMKIETYYSKAVSYAGMASFLAILQIFSLIHQMEFTPTPSSVTNVSYWTIVMQAIMDGYLCLLHLTAGIVVDAVFIPFAATAFFNFVLVSVFGMRYLLVIWRIQRPEVVRTTRPRPQPAPRVEEEIEGETPPAVPANATPVREERSSPTYDVGTLYCKLYISLLVGLFLFYHTATSSAFVQNIVIAIVGLAFYSFWIPQSIRSISRGCRRPLSPKYVVGMSISRLAIPLYFYGCPENVLAHKTTPWIWALVVYMAFQVLILFLQDLLGPRFFVPERFLPQTYNYHPILATEDEETLQGEEEAGGSSGTHSRDCAICMLPIESAPSTSTGLGVLGRAQYMVTPCHHMFHTDCLEKWMRIKLECPVCRAYLPAC</sequence>
<keyword evidence="19" id="KW-1185">Reference proteome</keyword>
<evidence type="ECO:0000259" key="17">
    <source>
        <dbReference type="PROSITE" id="PS50089"/>
    </source>
</evidence>
<evidence type="ECO:0000256" key="14">
    <source>
        <dbReference type="PROSITE-ProRule" id="PRU00175"/>
    </source>
</evidence>
<reference evidence="19" key="1">
    <citation type="submission" date="2015-06" db="EMBL/GenBank/DDBJ databases">
        <title>Expansion of signal transduction pathways in fungi by whole-genome duplication.</title>
        <authorList>
            <consortium name="DOE Joint Genome Institute"/>
            <person name="Corrochano L.M."/>
            <person name="Kuo A."/>
            <person name="Marcet-Houben M."/>
            <person name="Polaino S."/>
            <person name="Salamov A."/>
            <person name="Villalobos J.M."/>
            <person name="Alvarez M.I."/>
            <person name="Avalos J."/>
            <person name="Benito E.P."/>
            <person name="Benoit I."/>
            <person name="Burger G."/>
            <person name="Camino L.P."/>
            <person name="Canovas D."/>
            <person name="Cerda-Olmedo E."/>
            <person name="Cheng J.-F."/>
            <person name="Dominguez A."/>
            <person name="Elias M."/>
            <person name="Eslava A.P."/>
            <person name="Glaser F."/>
            <person name="Grimwood J."/>
            <person name="Gutierrez G."/>
            <person name="Heitman J."/>
            <person name="Henrissat B."/>
            <person name="Iturriaga E.A."/>
            <person name="Lang B.F."/>
            <person name="Lavin J.L."/>
            <person name="Lee S."/>
            <person name="Li W."/>
            <person name="Lindquist E."/>
            <person name="Lopez-Garcia S."/>
            <person name="Luque E.M."/>
            <person name="Marcos A.T."/>
            <person name="Martin J."/>
            <person name="McCluskey K."/>
            <person name="Medina H.R."/>
            <person name="Miralles-Duran A."/>
            <person name="Miyazaki A."/>
            <person name="Munoz-Torres E."/>
            <person name="Oguiza J.A."/>
            <person name="Ohm R."/>
            <person name="Olmedo M."/>
            <person name="Orejas M."/>
            <person name="Ortiz-Castellanos L."/>
            <person name="Pisabarro A.G."/>
            <person name="Rodriguez-Romero J."/>
            <person name="Ruiz-Herrera J."/>
            <person name="Ruiz-Vazquez R."/>
            <person name="Sanz C."/>
            <person name="Schackwitz W."/>
            <person name="Schmutz J."/>
            <person name="Shahriari M."/>
            <person name="Shelest E."/>
            <person name="Silva-Franco F."/>
            <person name="Soanes D."/>
            <person name="Syed K."/>
            <person name="Tagua V.G."/>
            <person name="Talbot N.J."/>
            <person name="Thon M."/>
            <person name="De vries R.P."/>
            <person name="Wiebenga A."/>
            <person name="Yadav J.S."/>
            <person name="Braun E.L."/>
            <person name="Baker S."/>
            <person name="Garre V."/>
            <person name="Horwitz B."/>
            <person name="Torres-Martinez S."/>
            <person name="Idnurm A."/>
            <person name="Herrera-Estrella A."/>
            <person name="Gabaldon T."/>
            <person name="Grigoriev I.V."/>
        </authorList>
    </citation>
    <scope>NUCLEOTIDE SEQUENCE [LARGE SCALE GENOMIC DNA]</scope>
    <source>
        <strain evidence="19">NRRL 1555(-)</strain>
    </source>
</reference>
<dbReference type="Pfam" id="PF12678">
    <property type="entry name" value="zf-rbx1"/>
    <property type="match status" value="1"/>
</dbReference>
<dbReference type="FunCoup" id="A0A167JM48">
    <property type="interactions" value="38"/>
</dbReference>
<evidence type="ECO:0000256" key="13">
    <source>
        <dbReference type="ARBA" id="ARBA00023136"/>
    </source>
</evidence>
<comment type="catalytic activity">
    <reaction evidence="1">
        <text>S-ubiquitinyl-[E2 ubiquitin-conjugating enzyme]-L-cysteine + [acceptor protein]-L-lysine = [E2 ubiquitin-conjugating enzyme]-L-cysteine + N(6)-ubiquitinyl-[acceptor protein]-L-lysine.</text>
        <dbReference type="EC" id="2.3.2.27"/>
    </reaction>
</comment>
<keyword evidence="13 16" id="KW-0472">Membrane</keyword>
<evidence type="ECO:0000256" key="1">
    <source>
        <dbReference type="ARBA" id="ARBA00000900"/>
    </source>
</evidence>
<comment type="pathway">
    <text evidence="3">Protein modification; protein ubiquitination.</text>
</comment>
<dbReference type="PANTHER" id="PTHR22763:SF162">
    <property type="entry name" value="TRANSMEMBRANE E3 UBIQUITIN-PROTEIN LIGASE 1"/>
    <property type="match status" value="1"/>
</dbReference>
<proteinExistence type="predicted"/>
<dbReference type="InterPro" id="IPR024766">
    <property type="entry name" value="Znf_RING_H2"/>
</dbReference>
<dbReference type="Proteomes" id="UP000077315">
    <property type="component" value="Unassembled WGS sequence"/>
</dbReference>
<keyword evidence="6 16" id="KW-0812">Transmembrane</keyword>
<dbReference type="InterPro" id="IPR021319">
    <property type="entry name" value="DUF2921"/>
</dbReference>
<dbReference type="RefSeq" id="XP_018284327.1">
    <property type="nucleotide sequence ID" value="XM_018439647.1"/>
</dbReference>
<evidence type="ECO:0000313" key="19">
    <source>
        <dbReference type="Proteomes" id="UP000077315"/>
    </source>
</evidence>
<feature type="transmembrane region" description="Helical" evidence="16">
    <location>
        <begin position="26"/>
        <end position="48"/>
    </location>
</feature>
<keyword evidence="8" id="KW-0732">Signal</keyword>
<evidence type="ECO:0000256" key="3">
    <source>
        <dbReference type="ARBA" id="ARBA00004906"/>
    </source>
</evidence>
<keyword evidence="10" id="KW-0833">Ubl conjugation pathway</keyword>
<keyword evidence="7" id="KW-0479">Metal-binding</keyword>
<feature type="transmembrane region" description="Helical" evidence="16">
    <location>
        <begin position="60"/>
        <end position="82"/>
    </location>
</feature>
<dbReference type="SUPFAM" id="SSF57850">
    <property type="entry name" value="RING/U-box"/>
    <property type="match status" value="1"/>
</dbReference>
<evidence type="ECO:0000256" key="8">
    <source>
        <dbReference type="ARBA" id="ARBA00022729"/>
    </source>
</evidence>
<evidence type="ECO:0000256" key="9">
    <source>
        <dbReference type="ARBA" id="ARBA00022771"/>
    </source>
</evidence>
<keyword evidence="9 14" id="KW-0863">Zinc-finger</keyword>
<comment type="subcellular location">
    <subcellularLocation>
        <location evidence="2">Endomembrane system</location>
        <topology evidence="2">Multi-pass membrane protein</topology>
    </subcellularLocation>
</comment>
<dbReference type="EC" id="2.3.2.27" evidence="4"/>
<dbReference type="OrthoDB" id="9984778at2759"/>
<feature type="transmembrane region" description="Helical" evidence="16">
    <location>
        <begin position="260"/>
        <end position="278"/>
    </location>
</feature>
<accession>A0A167JM48</accession>
<evidence type="ECO:0000256" key="4">
    <source>
        <dbReference type="ARBA" id="ARBA00012483"/>
    </source>
</evidence>
<dbReference type="STRING" id="763407.A0A167JM48"/>
<name>A0A167JM48_PHYB8</name>
<dbReference type="PANTHER" id="PTHR22763">
    <property type="entry name" value="RING ZINC FINGER PROTEIN"/>
    <property type="match status" value="1"/>
</dbReference>
<dbReference type="InterPro" id="IPR013083">
    <property type="entry name" value="Znf_RING/FYVE/PHD"/>
</dbReference>
<evidence type="ECO:0000256" key="16">
    <source>
        <dbReference type="SAM" id="Phobius"/>
    </source>
</evidence>
<dbReference type="Pfam" id="PF11145">
    <property type="entry name" value="DUF2921"/>
    <property type="match status" value="2"/>
</dbReference>
<evidence type="ECO:0000256" key="15">
    <source>
        <dbReference type="SAM" id="MobiDB-lite"/>
    </source>
</evidence>
<dbReference type="PROSITE" id="PS50089">
    <property type="entry name" value="ZF_RING_2"/>
    <property type="match status" value="1"/>
</dbReference>
<dbReference type="InParanoid" id="A0A167JM48"/>
<evidence type="ECO:0000313" key="18">
    <source>
        <dbReference type="EMBL" id="OAD66287.1"/>
    </source>
</evidence>
<evidence type="ECO:0000256" key="12">
    <source>
        <dbReference type="ARBA" id="ARBA00022989"/>
    </source>
</evidence>
<dbReference type="VEuPathDB" id="FungiDB:PHYBLDRAFT_189344"/>
<dbReference type="EMBL" id="KV441004">
    <property type="protein sequence ID" value="OAD66287.1"/>
    <property type="molecule type" value="Genomic_DNA"/>
</dbReference>
<gene>
    <name evidence="18" type="ORF">PHYBLDRAFT_189344</name>
</gene>